<dbReference type="InterPro" id="IPR004358">
    <property type="entry name" value="Sig_transdc_His_kin-like_C"/>
</dbReference>
<dbReference type="InterPro" id="IPR015943">
    <property type="entry name" value="WD40/YVTN_repeat-like_dom_sf"/>
</dbReference>
<evidence type="ECO:0000256" key="4">
    <source>
        <dbReference type="SAM" id="Coils"/>
    </source>
</evidence>
<dbReference type="Gene3D" id="2.60.40.10">
    <property type="entry name" value="Immunoglobulins"/>
    <property type="match status" value="1"/>
</dbReference>
<dbReference type="RefSeq" id="WP_018476039.1">
    <property type="nucleotide sequence ID" value="NZ_BMWX01000009.1"/>
</dbReference>
<keyword evidence="5" id="KW-0472">Membrane</keyword>
<feature type="signal peptide" evidence="6">
    <location>
        <begin position="1"/>
        <end position="20"/>
    </location>
</feature>
<keyword evidence="5" id="KW-0812">Transmembrane</keyword>
<reference evidence="8" key="1">
    <citation type="journal article" date="2014" name="Int. J. Syst. Evol. Microbiol.">
        <title>Complete genome sequence of Corynebacterium casei LMG S-19264T (=DSM 44701T), isolated from a smear-ripened cheese.</title>
        <authorList>
            <consortium name="US DOE Joint Genome Institute (JGI-PGF)"/>
            <person name="Walter F."/>
            <person name="Albersmeier A."/>
            <person name="Kalinowski J."/>
            <person name="Ruckert C."/>
        </authorList>
    </citation>
    <scope>NUCLEOTIDE SEQUENCE</scope>
    <source>
        <strain evidence="8">KCTC 12368</strain>
    </source>
</reference>
<comment type="caution">
    <text evidence="8">The sequence shown here is derived from an EMBL/GenBank/DDBJ whole genome shotgun (WGS) entry which is preliminary data.</text>
</comment>
<dbReference type="InterPro" id="IPR036097">
    <property type="entry name" value="HisK_dim/P_sf"/>
</dbReference>
<dbReference type="SUPFAM" id="SSF55785">
    <property type="entry name" value="PYP-like sensor domain (PAS domain)"/>
    <property type="match status" value="1"/>
</dbReference>
<dbReference type="PRINTS" id="PR00344">
    <property type="entry name" value="BCTRLSENSOR"/>
</dbReference>
<sequence>MAKFYLNILLLVFLGGASFAQSFQMNKQIKGLDLPSENVYDIDQDTNGQVWFSTARGVFYSDGINTYSLPDSLASKIGHNGSFEIDEDGLVWVYEQKHPENLYYLKNNQWQFIPLPSTLKNAYGASGIFLDIIGSGSNKTIVLSVPGVISVLNMTHGMWDHHSFVPEQYGSPKSVSMIQPEEFVLFFEKSSLHYLKGDMVPYLMKAENLPSPVWAVKYNEQDGLYYFLGNNFLAAGTSISAPQKIVSTGFSKGDYLGGMKFGLQVKQGQVYYFFNSQLFKFNPKNSEILEISTFDALKSFYINTSFVDRENIIWIGTVRGVVNLPTLRFQNFNKWGGLLDHEVSAILNVGKNETLYGFNNGIQFWKSGKVTFQYQGEGEQGEPRNRITNFHQDSNGIVWFSAAQKGVGRLNLMTQELEIIPAPDNSFVVHVMAKGDDLYIVAGERVYKSDIYKRGKQHFESDITDSLFANHIKVAPNRIRKLDFTQDGKLVVMAAGWTSLQNNVIDNEKALAFIGFDWKKLDDRYLLGTSDGLKVYDGENFFDFEINGQKISRPVYGLVLDQQENIWVGTDEGVAIIGNGTIRYFNDFNGLSGNEINRGAFVLDHNGRIQIGTQHGLSIFIPEEDQVGFAEPRVGIKKVKVLGVEEDIPLDEIPYEHNNVEFEFSAISFLQITHFTVSYKLDGFHSDWQHLQNPRTNTLQFNNLPAGDYQLMLKASIGGQFESGVTYSEKFSIIKPVYLQSWFIGLIILFVLMLGFGLSMLINQFKQRGVLEKSIDAKNQEIKTAEDQFRNVWNGSQDGLMLVYVSGEILAVNPAMVKLAGMAANYPVQGGHARDFFRSEEFFEEHKNRITQALNTAQGSTMEALVPFHSGERNIDLYVTRANPGSRERTVILLVFRDVTDKKEYEAGLREAKERAEEASRMKSNFLSNMSHEIRTPLNGILGSTENIIYQNKDNHILVSQLEIIMESGDRLLKTINSILDMSRIEANKMEINYEEVNINDFLSNLLIPLKTMAIRKNLLLTCRFETKPFIGKVDKSYFEMIVNNIVGNAIKYSDGGLIKVLVKKEKKSLVLQVKDAGIGMSEEFIAKIYAPFEQESGGYDRRFEGTGLGLSITKSLVELQKGSIEIKSKKNIGTTVVVKLPIE</sequence>
<evidence type="ECO:0000313" key="9">
    <source>
        <dbReference type="Proteomes" id="UP000619457"/>
    </source>
</evidence>
<proteinExistence type="predicted"/>
<keyword evidence="3" id="KW-0597">Phosphoprotein</keyword>
<dbReference type="AlphaFoldDB" id="A0A918QBN8"/>
<dbReference type="SUPFAM" id="SSF63829">
    <property type="entry name" value="Calcium-dependent phosphotriesterase"/>
    <property type="match status" value="1"/>
</dbReference>
<dbReference type="PANTHER" id="PTHR43547">
    <property type="entry name" value="TWO-COMPONENT HISTIDINE KINASE"/>
    <property type="match status" value="1"/>
</dbReference>
<dbReference type="SUPFAM" id="SSF50952">
    <property type="entry name" value="Soluble quinoprotein glucose dehydrogenase"/>
    <property type="match status" value="1"/>
</dbReference>
<keyword evidence="9" id="KW-1185">Reference proteome</keyword>
<dbReference type="InterPro" id="IPR011123">
    <property type="entry name" value="Y_Y_Y"/>
</dbReference>
<dbReference type="InterPro" id="IPR011110">
    <property type="entry name" value="Reg_prop"/>
</dbReference>
<feature type="domain" description="Histidine kinase" evidence="7">
    <location>
        <begin position="929"/>
        <end position="1144"/>
    </location>
</feature>
<reference evidence="8" key="2">
    <citation type="submission" date="2020-09" db="EMBL/GenBank/DDBJ databases">
        <authorList>
            <person name="Sun Q."/>
            <person name="Kim S."/>
        </authorList>
    </citation>
    <scope>NUCLEOTIDE SEQUENCE</scope>
    <source>
        <strain evidence="8">KCTC 12368</strain>
    </source>
</reference>
<protein>
    <recommendedName>
        <fullName evidence="2">histidine kinase</fullName>
        <ecNumber evidence="2">2.7.13.3</ecNumber>
    </recommendedName>
</protein>
<dbReference type="NCBIfam" id="TIGR00229">
    <property type="entry name" value="sensory_box"/>
    <property type="match status" value="1"/>
</dbReference>
<dbReference type="Pfam" id="PF07494">
    <property type="entry name" value="Reg_prop"/>
    <property type="match status" value="1"/>
</dbReference>
<accession>A0A918QBN8</accession>
<comment type="catalytic activity">
    <reaction evidence="1">
        <text>ATP + protein L-histidine = ADP + protein N-phospho-L-histidine.</text>
        <dbReference type="EC" id="2.7.13.3"/>
    </reaction>
</comment>
<evidence type="ECO:0000256" key="3">
    <source>
        <dbReference type="ARBA" id="ARBA00022553"/>
    </source>
</evidence>
<dbReference type="InterPro" id="IPR035965">
    <property type="entry name" value="PAS-like_dom_sf"/>
</dbReference>
<keyword evidence="6" id="KW-0732">Signal</keyword>
<dbReference type="InterPro" id="IPR000014">
    <property type="entry name" value="PAS"/>
</dbReference>
<evidence type="ECO:0000256" key="6">
    <source>
        <dbReference type="SAM" id="SignalP"/>
    </source>
</evidence>
<evidence type="ECO:0000256" key="1">
    <source>
        <dbReference type="ARBA" id="ARBA00000085"/>
    </source>
</evidence>
<dbReference type="Gene3D" id="2.130.10.10">
    <property type="entry name" value="YVTN repeat-like/Quinoprotein amine dehydrogenase"/>
    <property type="match status" value="3"/>
</dbReference>
<keyword evidence="5" id="KW-1133">Transmembrane helix</keyword>
<evidence type="ECO:0000256" key="5">
    <source>
        <dbReference type="SAM" id="Phobius"/>
    </source>
</evidence>
<dbReference type="SUPFAM" id="SSF47384">
    <property type="entry name" value="Homodimeric domain of signal transducing histidine kinase"/>
    <property type="match status" value="1"/>
</dbReference>
<dbReference type="GO" id="GO:0000155">
    <property type="term" value="F:phosphorelay sensor kinase activity"/>
    <property type="evidence" value="ECO:0007669"/>
    <property type="project" value="InterPro"/>
</dbReference>
<dbReference type="SUPFAM" id="SSF55874">
    <property type="entry name" value="ATPase domain of HSP90 chaperone/DNA topoisomerase II/histidine kinase"/>
    <property type="match status" value="1"/>
</dbReference>
<dbReference type="SMART" id="SM00091">
    <property type="entry name" value="PAS"/>
    <property type="match status" value="1"/>
</dbReference>
<evidence type="ECO:0000259" key="7">
    <source>
        <dbReference type="PROSITE" id="PS50109"/>
    </source>
</evidence>
<dbReference type="Proteomes" id="UP000619457">
    <property type="component" value="Unassembled WGS sequence"/>
</dbReference>
<dbReference type="Pfam" id="PF07495">
    <property type="entry name" value="Y_Y_Y"/>
    <property type="match status" value="1"/>
</dbReference>
<dbReference type="EC" id="2.7.13.3" evidence="2"/>
<dbReference type="InterPro" id="IPR011041">
    <property type="entry name" value="Quinoprot_gluc/sorb_DH_b-prop"/>
</dbReference>
<dbReference type="Pfam" id="PF00512">
    <property type="entry name" value="HisKA"/>
    <property type="match status" value="1"/>
</dbReference>
<feature type="chain" id="PRO_5037346435" description="histidine kinase" evidence="6">
    <location>
        <begin position="21"/>
        <end position="1144"/>
    </location>
</feature>
<dbReference type="Pfam" id="PF02518">
    <property type="entry name" value="HATPase_c"/>
    <property type="match status" value="1"/>
</dbReference>
<dbReference type="PANTHER" id="PTHR43547:SF2">
    <property type="entry name" value="HYBRID SIGNAL TRANSDUCTION HISTIDINE KINASE C"/>
    <property type="match status" value="1"/>
</dbReference>
<dbReference type="CDD" id="cd00082">
    <property type="entry name" value="HisKA"/>
    <property type="match status" value="1"/>
</dbReference>
<gene>
    <name evidence="8" type="ORF">GCM10007049_36540</name>
</gene>
<feature type="transmembrane region" description="Helical" evidence="5">
    <location>
        <begin position="742"/>
        <end position="762"/>
    </location>
</feature>
<dbReference type="EMBL" id="BMWX01000009">
    <property type="protein sequence ID" value="GGZ39835.1"/>
    <property type="molecule type" value="Genomic_DNA"/>
</dbReference>
<dbReference type="SMART" id="SM00387">
    <property type="entry name" value="HATPase_c"/>
    <property type="match status" value="1"/>
</dbReference>
<dbReference type="InterPro" id="IPR005467">
    <property type="entry name" value="His_kinase_dom"/>
</dbReference>
<name>A0A918QBN8_9BACT</name>
<dbReference type="Gene3D" id="1.10.287.130">
    <property type="match status" value="1"/>
</dbReference>
<dbReference type="InterPro" id="IPR003594">
    <property type="entry name" value="HATPase_dom"/>
</dbReference>
<dbReference type="InterPro" id="IPR013783">
    <property type="entry name" value="Ig-like_fold"/>
</dbReference>
<dbReference type="SMART" id="SM00388">
    <property type="entry name" value="HisKA"/>
    <property type="match status" value="1"/>
</dbReference>
<organism evidence="8 9">
    <name type="scientific">Echinicola pacifica</name>
    <dbReference type="NCBI Taxonomy" id="346377"/>
    <lineage>
        <taxon>Bacteria</taxon>
        <taxon>Pseudomonadati</taxon>
        <taxon>Bacteroidota</taxon>
        <taxon>Cytophagia</taxon>
        <taxon>Cytophagales</taxon>
        <taxon>Cyclobacteriaceae</taxon>
        <taxon>Echinicola</taxon>
    </lineage>
</organism>
<dbReference type="PROSITE" id="PS50109">
    <property type="entry name" value="HIS_KIN"/>
    <property type="match status" value="1"/>
</dbReference>
<keyword evidence="4" id="KW-0175">Coiled coil</keyword>
<dbReference type="Gene3D" id="3.30.565.10">
    <property type="entry name" value="Histidine kinase-like ATPase, C-terminal domain"/>
    <property type="match status" value="1"/>
</dbReference>
<dbReference type="Gene3D" id="3.30.450.20">
    <property type="entry name" value="PAS domain"/>
    <property type="match status" value="1"/>
</dbReference>
<evidence type="ECO:0000313" key="8">
    <source>
        <dbReference type="EMBL" id="GGZ39835.1"/>
    </source>
</evidence>
<dbReference type="InterPro" id="IPR003661">
    <property type="entry name" value="HisK_dim/P_dom"/>
</dbReference>
<evidence type="ECO:0000256" key="2">
    <source>
        <dbReference type="ARBA" id="ARBA00012438"/>
    </source>
</evidence>
<dbReference type="InterPro" id="IPR036890">
    <property type="entry name" value="HATPase_C_sf"/>
</dbReference>
<feature type="coiled-coil region" evidence="4">
    <location>
        <begin position="902"/>
        <end position="929"/>
    </location>
</feature>